<dbReference type="GO" id="GO:0005737">
    <property type="term" value="C:cytoplasm"/>
    <property type="evidence" value="ECO:0007669"/>
    <property type="project" value="TreeGrafter"/>
</dbReference>
<dbReference type="Gene3D" id="1.20.1260.10">
    <property type="match status" value="1"/>
</dbReference>
<dbReference type="AlphaFoldDB" id="A0A8C9AAE3"/>
<dbReference type="InterPro" id="IPR009078">
    <property type="entry name" value="Ferritin-like_SF"/>
</dbReference>
<evidence type="ECO:0000256" key="1">
    <source>
        <dbReference type="ARBA" id="ARBA00007513"/>
    </source>
</evidence>
<evidence type="ECO:0000256" key="4">
    <source>
        <dbReference type="ARBA" id="ARBA00023004"/>
    </source>
</evidence>
<dbReference type="GO" id="GO:0006826">
    <property type="term" value="P:iron ion transport"/>
    <property type="evidence" value="ECO:0007669"/>
    <property type="project" value="InterPro"/>
</dbReference>
<evidence type="ECO:0000313" key="8">
    <source>
        <dbReference type="Ensembl" id="ENSPSMP00000024697.1"/>
    </source>
</evidence>
<evidence type="ECO:0000256" key="5">
    <source>
        <dbReference type="PIRSR" id="PIRSR601519-1"/>
    </source>
</evidence>
<evidence type="ECO:0000313" key="9">
    <source>
        <dbReference type="Proteomes" id="UP000694414"/>
    </source>
</evidence>
<feature type="binding site" evidence="5">
    <location>
        <position position="28"/>
    </location>
    <ligand>
        <name>Fe cation</name>
        <dbReference type="ChEBI" id="CHEBI:24875"/>
        <label>1</label>
    </ligand>
</feature>
<dbReference type="GO" id="GO:0006879">
    <property type="term" value="P:intracellular iron ion homeostasis"/>
    <property type="evidence" value="ECO:0007669"/>
    <property type="project" value="UniProtKB-KW"/>
</dbReference>
<dbReference type="InterPro" id="IPR012347">
    <property type="entry name" value="Ferritin-like"/>
</dbReference>
<dbReference type="PANTHER" id="PTHR11431:SF97">
    <property type="entry name" value="FERRITIN HEAVY POLYPEPTIDE-LIKE 17-RELATED"/>
    <property type="match status" value="1"/>
</dbReference>
<dbReference type="GO" id="GO:0004322">
    <property type="term" value="F:ferroxidase activity"/>
    <property type="evidence" value="ECO:0007669"/>
    <property type="project" value="UniProtKB-ARBA"/>
</dbReference>
<reference evidence="8" key="1">
    <citation type="submission" date="2025-08" db="UniProtKB">
        <authorList>
            <consortium name="Ensembl"/>
        </authorList>
    </citation>
    <scope>IDENTIFICATION</scope>
</reference>
<proteinExistence type="inferred from homology"/>
<dbReference type="Ensembl" id="ENSPSMT00000028645.1">
    <property type="protein sequence ID" value="ENSPSMP00000024697.1"/>
    <property type="gene ID" value="ENSPSMG00000017406.1"/>
</dbReference>
<comment type="function">
    <text evidence="6">Stores iron in a soluble, non-toxic, readily available form. Important for iron homeostasis. Iron is taken up in the ferrous form and deposited as ferric hydroxides after oxidation.</text>
</comment>
<dbReference type="InterPro" id="IPR014034">
    <property type="entry name" value="Ferritin_CS"/>
</dbReference>
<evidence type="ECO:0000256" key="6">
    <source>
        <dbReference type="RuleBase" id="RU361145"/>
    </source>
</evidence>
<dbReference type="PROSITE" id="PS00204">
    <property type="entry name" value="FERRITIN_2"/>
    <property type="match status" value="1"/>
</dbReference>
<dbReference type="SUPFAM" id="SSF47240">
    <property type="entry name" value="Ferritin-like"/>
    <property type="match status" value="1"/>
</dbReference>
<dbReference type="CDD" id="cd01056">
    <property type="entry name" value="Euk_Ferritin"/>
    <property type="match status" value="1"/>
</dbReference>
<sequence length="185" mass="21238">MATAVPSQVRQNYHPDCEAAVNSHISLELHASYMYLSMAFYFDRDDVALKHFSRYFLRRSHQQREHAEKLMAMQNRRGGRICLRDIRKPDRDDWQGGLQAMMCAFHLEKTVNQSLLELHELATDKGDPQLCHFLESHCLQEHVKSMEELGGYLTDLRKLGALDAGLAECLFDKLTLGGRGSDKEN</sequence>
<dbReference type="GO" id="GO:0008199">
    <property type="term" value="F:ferric iron binding"/>
    <property type="evidence" value="ECO:0007669"/>
    <property type="project" value="InterPro"/>
</dbReference>
<evidence type="ECO:0000256" key="2">
    <source>
        <dbReference type="ARBA" id="ARBA00022434"/>
    </source>
</evidence>
<feature type="domain" description="Ferritin-like diiron" evidence="7">
    <location>
        <begin position="11"/>
        <end position="160"/>
    </location>
</feature>
<dbReference type="InterPro" id="IPR008331">
    <property type="entry name" value="Ferritin_DPS_dom"/>
</dbReference>
<dbReference type="Pfam" id="PF00210">
    <property type="entry name" value="Ferritin"/>
    <property type="match status" value="1"/>
</dbReference>
<feature type="binding site" evidence="5">
    <location>
        <position position="66"/>
    </location>
    <ligand>
        <name>Fe cation</name>
        <dbReference type="ChEBI" id="CHEBI:24875"/>
        <label>1</label>
    </ligand>
</feature>
<dbReference type="PANTHER" id="PTHR11431">
    <property type="entry name" value="FERRITIN"/>
    <property type="match status" value="1"/>
</dbReference>
<keyword evidence="2 6" id="KW-0409">Iron storage</keyword>
<protein>
    <recommendedName>
        <fullName evidence="6">Ferritin</fullName>
    </recommendedName>
</protein>
<name>A0A8C9AAE3_PROSS</name>
<dbReference type="Proteomes" id="UP000694414">
    <property type="component" value="Unplaced"/>
</dbReference>
<dbReference type="FunFam" id="1.20.1260.10:FF:000016">
    <property type="entry name" value="Ferritin heavy chain"/>
    <property type="match status" value="1"/>
</dbReference>
<dbReference type="PROSITE" id="PS50905">
    <property type="entry name" value="FERRITIN_LIKE"/>
    <property type="match status" value="1"/>
</dbReference>
<dbReference type="GO" id="GO:0008198">
    <property type="term" value="F:ferrous iron binding"/>
    <property type="evidence" value="ECO:0007669"/>
    <property type="project" value="TreeGrafter"/>
</dbReference>
<organism evidence="8 9">
    <name type="scientific">Prolemur simus</name>
    <name type="common">Greater bamboo lemur</name>
    <name type="synonym">Hapalemur simus</name>
    <dbReference type="NCBI Taxonomy" id="1328070"/>
    <lineage>
        <taxon>Eukaryota</taxon>
        <taxon>Metazoa</taxon>
        <taxon>Chordata</taxon>
        <taxon>Craniata</taxon>
        <taxon>Vertebrata</taxon>
        <taxon>Euteleostomi</taxon>
        <taxon>Mammalia</taxon>
        <taxon>Eutheria</taxon>
        <taxon>Euarchontoglires</taxon>
        <taxon>Primates</taxon>
        <taxon>Strepsirrhini</taxon>
        <taxon>Lemuriformes</taxon>
        <taxon>Lemuridae</taxon>
        <taxon>Prolemur</taxon>
    </lineage>
</organism>
<keyword evidence="3 5" id="KW-0479">Metal-binding</keyword>
<evidence type="ECO:0000259" key="7">
    <source>
        <dbReference type="PROSITE" id="PS50905"/>
    </source>
</evidence>
<dbReference type="InterPro" id="IPR001519">
    <property type="entry name" value="Ferritin"/>
</dbReference>
<evidence type="ECO:0000256" key="3">
    <source>
        <dbReference type="ARBA" id="ARBA00022723"/>
    </source>
</evidence>
<accession>A0A8C9AAE3</accession>
<comment type="similarity">
    <text evidence="1 6">Belongs to the ferritin family.</text>
</comment>
<feature type="binding site" evidence="5">
    <location>
        <position position="108"/>
    </location>
    <ligand>
        <name>Fe cation</name>
        <dbReference type="ChEBI" id="CHEBI:24875"/>
        <label>2</label>
    </ligand>
</feature>
<keyword evidence="4 5" id="KW-0408">Iron</keyword>
<keyword evidence="9" id="KW-1185">Reference proteome</keyword>
<reference evidence="8" key="2">
    <citation type="submission" date="2025-09" db="UniProtKB">
        <authorList>
            <consortium name="Ensembl"/>
        </authorList>
    </citation>
    <scope>IDENTIFICATION</scope>
</reference>
<dbReference type="InterPro" id="IPR009040">
    <property type="entry name" value="Ferritin-like_diiron"/>
</dbReference>
<dbReference type="GeneTree" id="ENSGT00950000182841"/>